<evidence type="ECO:0000259" key="1">
    <source>
        <dbReference type="Pfam" id="PF18701"/>
    </source>
</evidence>
<protein>
    <submittedName>
        <fullName evidence="2">GD17719</fullName>
    </submittedName>
</protein>
<evidence type="ECO:0000313" key="3">
    <source>
        <dbReference type="Proteomes" id="UP000000304"/>
    </source>
</evidence>
<dbReference type="PhylomeDB" id="B4NSV2"/>
<name>B4NSV2_DROSI</name>
<organism evidence="2 3">
    <name type="scientific">Drosophila simulans</name>
    <name type="common">Fruit fly</name>
    <dbReference type="NCBI Taxonomy" id="7240"/>
    <lineage>
        <taxon>Eukaryota</taxon>
        <taxon>Metazoa</taxon>
        <taxon>Ecdysozoa</taxon>
        <taxon>Arthropoda</taxon>
        <taxon>Hexapoda</taxon>
        <taxon>Insecta</taxon>
        <taxon>Pterygota</taxon>
        <taxon>Neoptera</taxon>
        <taxon>Endopterygota</taxon>
        <taxon>Diptera</taxon>
        <taxon>Brachycera</taxon>
        <taxon>Muscomorpha</taxon>
        <taxon>Ephydroidea</taxon>
        <taxon>Drosophilidae</taxon>
        <taxon>Drosophila</taxon>
        <taxon>Sophophora</taxon>
    </lineage>
</organism>
<feature type="domain" description="DUF5641" evidence="1">
    <location>
        <begin position="45"/>
        <end position="93"/>
    </location>
</feature>
<dbReference type="EMBL" id="CH982451">
    <property type="protein sequence ID" value="EDX15284.1"/>
    <property type="molecule type" value="Genomic_DNA"/>
</dbReference>
<dbReference type="Pfam" id="PF18701">
    <property type="entry name" value="DUF5641"/>
    <property type="match status" value="1"/>
</dbReference>
<sequence length="102" mass="11443">MVAEVYRLLGQANLEPRQALVVSASGPPASNESYDFTVAVYRPCQRIAFLQKIFWSLWQEEHLSLLQQRSKGRTPNLGLVVDDIVLVKDENLPGKVAFGDSR</sequence>
<proteinExistence type="predicted"/>
<dbReference type="AlphaFoldDB" id="B4NSV2"/>
<dbReference type="HOGENOM" id="CLU_2280347_0_0_1"/>
<accession>B4NSV2</accession>
<reference evidence="2 3" key="1">
    <citation type="journal article" date="2007" name="Nature">
        <title>Evolution of genes and genomes on the Drosophila phylogeny.</title>
        <authorList>
            <consortium name="Drosophila 12 Genomes Consortium"/>
            <person name="Clark A.G."/>
            <person name="Eisen M.B."/>
            <person name="Smith D.R."/>
            <person name="Bergman C.M."/>
            <person name="Oliver B."/>
            <person name="Markow T.A."/>
            <person name="Kaufman T.C."/>
            <person name="Kellis M."/>
            <person name="Gelbart W."/>
            <person name="Iyer V.N."/>
            <person name="Pollard D.A."/>
            <person name="Sackton T.B."/>
            <person name="Larracuente A.M."/>
            <person name="Singh N.D."/>
            <person name="Abad J.P."/>
            <person name="Abt D.N."/>
            <person name="Adryan B."/>
            <person name="Aguade M."/>
            <person name="Akashi H."/>
            <person name="Anderson W.W."/>
            <person name="Aquadro C.F."/>
            <person name="Ardell D.H."/>
            <person name="Arguello R."/>
            <person name="Artieri C.G."/>
            <person name="Barbash D.A."/>
            <person name="Barker D."/>
            <person name="Barsanti P."/>
            <person name="Batterham P."/>
            <person name="Batzoglou S."/>
            <person name="Begun D."/>
            <person name="Bhutkar A."/>
            <person name="Blanco E."/>
            <person name="Bosak S.A."/>
            <person name="Bradley R.K."/>
            <person name="Brand A.D."/>
            <person name="Brent M.R."/>
            <person name="Brooks A.N."/>
            <person name="Brown R.H."/>
            <person name="Butlin R.K."/>
            <person name="Caggese C."/>
            <person name="Calvi B.R."/>
            <person name="Bernardo de Carvalho A."/>
            <person name="Caspi A."/>
            <person name="Castrezana S."/>
            <person name="Celniker S.E."/>
            <person name="Chang J.L."/>
            <person name="Chapple C."/>
            <person name="Chatterji S."/>
            <person name="Chinwalla A."/>
            <person name="Civetta A."/>
            <person name="Clifton S.W."/>
            <person name="Comeron J.M."/>
            <person name="Costello J.C."/>
            <person name="Coyne J.A."/>
            <person name="Daub J."/>
            <person name="David R.G."/>
            <person name="Delcher A.L."/>
            <person name="Delehaunty K."/>
            <person name="Do C.B."/>
            <person name="Ebling H."/>
            <person name="Edwards K."/>
            <person name="Eickbush T."/>
            <person name="Evans J.D."/>
            <person name="Filipski A."/>
            <person name="Findeiss S."/>
            <person name="Freyhult E."/>
            <person name="Fulton L."/>
            <person name="Fulton R."/>
            <person name="Garcia A.C."/>
            <person name="Gardiner A."/>
            <person name="Garfield D.A."/>
            <person name="Garvin B.E."/>
            <person name="Gibson G."/>
            <person name="Gilbert D."/>
            <person name="Gnerre S."/>
            <person name="Godfrey J."/>
            <person name="Good R."/>
            <person name="Gotea V."/>
            <person name="Gravely B."/>
            <person name="Greenberg A.J."/>
            <person name="Griffiths-Jones S."/>
            <person name="Gross S."/>
            <person name="Guigo R."/>
            <person name="Gustafson E.A."/>
            <person name="Haerty W."/>
            <person name="Hahn M.W."/>
            <person name="Halligan D.L."/>
            <person name="Halpern A.L."/>
            <person name="Halter G.M."/>
            <person name="Han M.V."/>
            <person name="Heger A."/>
            <person name="Hillier L."/>
            <person name="Hinrichs A.S."/>
            <person name="Holmes I."/>
            <person name="Hoskins R.A."/>
            <person name="Hubisz M.J."/>
            <person name="Hultmark D."/>
            <person name="Huntley M.A."/>
            <person name="Jaffe D.B."/>
            <person name="Jagadeeshan S."/>
            <person name="Jeck W.R."/>
            <person name="Johnson J."/>
            <person name="Jones C.D."/>
            <person name="Jordan W.C."/>
            <person name="Karpen G.H."/>
            <person name="Kataoka E."/>
            <person name="Keightley P.D."/>
            <person name="Kheradpour P."/>
            <person name="Kirkness E.F."/>
            <person name="Koerich L.B."/>
            <person name="Kristiansen K."/>
            <person name="Kudrna D."/>
            <person name="Kulathinal R.J."/>
            <person name="Kumar S."/>
            <person name="Kwok R."/>
            <person name="Lander E."/>
            <person name="Langley C.H."/>
            <person name="Lapoint R."/>
            <person name="Lazzaro B.P."/>
            <person name="Lee S.J."/>
            <person name="Levesque L."/>
            <person name="Li R."/>
            <person name="Lin C.F."/>
            <person name="Lin M.F."/>
            <person name="Lindblad-Toh K."/>
            <person name="Llopart A."/>
            <person name="Long M."/>
            <person name="Low L."/>
            <person name="Lozovsky E."/>
            <person name="Lu J."/>
            <person name="Luo M."/>
            <person name="Machado C.A."/>
            <person name="Makalowski W."/>
            <person name="Marzo M."/>
            <person name="Matsuda M."/>
            <person name="Matzkin L."/>
            <person name="McAllister B."/>
            <person name="McBride C.S."/>
            <person name="McKernan B."/>
            <person name="McKernan K."/>
            <person name="Mendez-Lago M."/>
            <person name="Minx P."/>
            <person name="Mollenhauer M.U."/>
            <person name="Montooth K."/>
            <person name="Mount S.M."/>
            <person name="Mu X."/>
            <person name="Myers E."/>
            <person name="Negre B."/>
            <person name="Newfeld S."/>
            <person name="Nielsen R."/>
            <person name="Noor M.A."/>
            <person name="O'Grady P."/>
            <person name="Pachter L."/>
            <person name="Papaceit M."/>
            <person name="Parisi M.J."/>
            <person name="Parisi M."/>
            <person name="Parts L."/>
            <person name="Pedersen J.S."/>
            <person name="Pesole G."/>
            <person name="Phillippy A.M."/>
            <person name="Ponting C.P."/>
            <person name="Pop M."/>
            <person name="Porcelli D."/>
            <person name="Powell J.R."/>
            <person name="Prohaska S."/>
            <person name="Pruitt K."/>
            <person name="Puig M."/>
            <person name="Quesneville H."/>
            <person name="Ram K.R."/>
            <person name="Rand D."/>
            <person name="Rasmussen M.D."/>
            <person name="Reed L.K."/>
            <person name="Reenan R."/>
            <person name="Reily A."/>
            <person name="Remington K.A."/>
            <person name="Rieger T.T."/>
            <person name="Ritchie M.G."/>
            <person name="Robin C."/>
            <person name="Rogers Y.H."/>
            <person name="Rohde C."/>
            <person name="Rozas J."/>
            <person name="Rubenfield M.J."/>
            <person name="Ruiz A."/>
            <person name="Russo S."/>
            <person name="Salzberg S.L."/>
            <person name="Sanchez-Gracia A."/>
            <person name="Saranga D.J."/>
            <person name="Sato H."/>
            <person name="Schaeffer S.W."/>
            <person name="Schatz M.C."/>
            <person name="Schlenke T."/>
            <person name="Schwartz R."/>
            <person name="Segarra C."/>
            <person name="Singh R.S."/>
            <person name="Sirot L."/>
            <person name="Sirota M."/>
            <person name="Sisneros N.B."/>
            <person name="Smith C.D."/>
            <person name="Smith T.F."/>
            <person name="Spieth J."/>
            <person name="Stage D.E."/>
            <person name="Stark A."/>
            <person name="Stephan W."/>
            <person name="Strausberg R.L."/>
            <person name="Strempel S."/>
            <person name="Sturgill D."/>
            <person name="Sutton G."/>
            <person name="Sutton G.G."/>
            <person name="Tao W."/>
            <person name="Teichmann S."/>
            <person name="Tobari Y.N."/>
            <person name="Tomimura Y."/>
            <person name="Tsolas J.M."/>
            <person name="Valente V.L."/>
            <person name="Venter E."/>
            <person name="Venter J.C."/>
            <person name="Vicario S."/>
            <person name="Vieira F.G."/>
            <person name="Vilella A.J."/>
            <person name="Villasante A."/>
            <person name="Walenz B."/>
            <person name="Wang J."/>
            <person name="Wasserman M."/>
            <person name="Watts T."/>
            <person name="Wilson D."/>
            <person name="Wilson R.K."/>
            <person name="Wing R.A."/>
            <person name="Wolfner M.F."/>
            <person name="Wong A."/>
            <person name="Wong G.K."/>
            <person name="Wu C.I."/>
            <person name="Wu G."/>
            <person name="Yamamoto D."/>
            <person name="Yang H.P."/>
            <person name="Yang S.P."/>
            <person name="Yorke J.A."/>
            <person name="Yoshida K."/>
            <person name="Zdobnov E."/>
            <person name="Zhang P."/>
            <person name="Zhang Y."/>
            <person name="Zimin A.V."/>
            <person name="Baldwin J."/>
            <person name="Abdouelleil A."/>
            <person name="Abdulkadir J."/>
            <person name="Abebe A."/>
            <person name="Abera B."/>
            <person name="Abreu J."/>
            <person name="Acer S.C."/>
            <person name="Aftuck L."/>
            <person name="Alexander A."/>
            <person name="An P."/>
            <person name="Anderson E."/>
            <person name="Anderson S."/>
            <person name="Arachi H."/>
            <person name="Azer M."/>
            <person name="Bachantsang P."/>
            <person name="Barry A."/>
            <person name="Bayul T."/>
            <person name="Berlin A."/>
            <person name="Bessette D."/>
            <person name="Bloom T."/>
            <person name="Blye J."/>
            <person name="Boguslavskiy L."/>
            <person name="Bonnet C."/>
            <person name="Boukhgalter B."/>
            <person name="Bourzgui I."/>
            <person name="Brown A."/>
            <person name="Cahill P."/>
            <person name="Channer S."/>
            <person name="Cheshatsang Y."/>
            <person name="Chuda L."/>
            <person name="Citroen M."/>
            <person name="Collymore A."/>
            <person name="Cooke P."/>
            <person name="Costello M."/>
            <person name="D'Aco K."/>
            <person name="Daza R."/>
            <person name="De Haan G."/>
            <person name="DeGray S."/>
            <person name="DeMaso C."/>
            <person name="Dhargay N."/>
            <person name="Dooley K."/>
            <person name="Dooley E."/>
            <person name="Doricent M."/>
            <person name="Dorje P."/>
            <person name="Dorjee K."/>
            <person name="Dupes A."/>
            <person name="Elong R."/>
            <person name="Falk J."/>
            <person name="Farina A."/>
            <person name="Faro S."/>
            <person name="Ferguson D."/>
            <person name="Fisher S."/>
            <person name="Foley C.D."/>
            <person name="Franke A."/>
            <person name="Friedrich D."/>
            <person name="Gadbois L."/>
            <person name="Gearin G."/>
            <person name="Gearin C.R."/>
            <person name="Giannoukos G."/>
            <person name="Goode T."/>
            <person name="Graham J."/>
            <person name="Grandbois E."/>
            <person name="Grewal S."/>
            <person name="Gyaltsen K."/>
            <person name="Hafez N."/>
            <person name="Hagos B."/>
            <person name="Hall J."/>
            <person name="Henson C."/>
            <person name="Hollinger A."/>
            <person name="Honan T."/>
            <person name="Huard M.D."/>
            <person name="Hughes L."/>
            <person name="Hurhula B."/>
            <person name="Husby M.E."/>
            <person name="Kamat A."/>
            <person name="Kanga B."/>
            <person name="Kashin S."/>
            <person name="Khazanovich D."/>
            <person name="Kisner P."/>
            <person name="Lance K."/>
            <person name="Lara M."/>
            <person name="Lee W."/>
            <person name="Lennon N."/>
            <person name="Letendre F."/>
            <person name="LeVine R."/>
            <person name="Lipovsky A."/>
            <person name="Liu X."/>
            <person name="Liu J."/>
            <person name="Liu S."/>
            <person name="Lokyitsang T."/>
            <person name="Lokyitsang Y."/>
            <person name="Lubonja R."/>
            <person name="Lui A."/>
            <person name="MacDonald P."/>
            <person name="Magnisalis V."/>
            <person name="Maru K."/>
            <person name="Matthews C."/>
            <person name="McCusker W."/>
            <person name="McDonough S."/>
            <person name="Mehta T."/>
            <person name="Meldrim J."/>
            <person name="Meneus L."/>
            <person name="Mihai O."/>
            <person name="Mihalev A."/>
            <person name="Mihova T."/>
            <person name="Mittelman R."/>
            <person name="Mlenga V."/>
            <person name="Montmayeur A."/>
            <person name="Mulrain L."/>
            <person name="Navidi A."/>
            <person name="Naylor J."/>
            <person name="Negash T."/>
            <person name="Nguyen T."/>
            <person name="Nguyen N."/>
            <person name="Nicol R."/>
            <person name="Norbu C."/>
            <person name="Norbu N."/>
            <person name="Novod N."/>
            <person name="O'Neill B."/>
            <person name="Osman S."/>
            <person name="Markiewicz E."/>
            <person name="Oyono O.L."/>
            <person name="Patti C."/>
            <person name="Phunkhang P."/>
            <person name="Pierre F."/>
            <person name="Priest M."/>
            <person name="Raghuraman S."/>
            <person name="Rege F."/>
            <person name="Reyes R."/>
            <person name="Rise C."/>
            <person name="Rogov P."/>
            <person name="Ross K."/>
            <person name="Ryan E."/>
            <person name="Settipalli S."/>
            <person name="Shea T."/>
            <person name="Sherpa N."/>
            <person name="Shi L."/>
            <person name="Shih D."/>
            <person name="Sparrow T."/>
            <person name="Spaulding J."/>
            <person name="Stalker J."/>
            <person name="Stange-Thomann N."/>
            <person name="Stavropoulos S."/>
            <person name="Stone C."/>
            <person name="Strader C."/>
            <person name="Tesfaye S."/>
            <person name="Thomson T."/>
            <person name="Thoulutsang Y."/>
            <person name="Thoulutsang D."/>
            <person name="Topham K."/>
            <person name="Topping I."/>
            <person name="Tsamla T."/>
            <person name="Vassiliev H."/>
            <person name="Vo A."/>
            <person name="Wangchuk T."/>
            <person name="Wangdi T."/>
            <person name="Weiand M."/>
            <person name="Wilkinson J."/>
            <person name="Wilson A."/>
            <person name="Yadav S."/>
            <person name="Young G."/>
            <person name="Yu Q."/>
            <person name="Zembek L."/>
            <person name="Zhong D."/>
            <person name="Zimmer A."/>
            <person name="Zwirko Z."/>
            <person name="Jaffe D.B."/>
            <person name="Alvarez P."/>
            <person name="Brockman W."/>
            <person name="Butler J."/>
            <person name="Chin C."/>
            <person name="Gnerre S."/>
            <person name="Grabherr M."/>
            <person name="Kleber M."/>
            <person name="Mauceli E."/>
            <person name="MacCallum I."/>
        </authorList>
    </citation>
    <scope>NUCLEOTIDE SEQUENCE [LARGE SCALE GENOMIC DNA]</scope>
    <source>
        <strain evidence="3">white501</strain>
    </source>
</reference>
<gene>
    <name evidence="2" type="primary">Dsim\GD17719</name>
    <name evidence="2" type="ORF">Dsim_GD17719</name>
</gene>
<dbReference type="InterPro" id="IPR040676">
    <property type="entry name" value="DUF5641"/>
</dbReference>
<dbReference type="Proteomes" id="UP000000304">
    <property type="component" value="Unassembled WGS sequence"/>
</dbReference>
<evidence type="ECO:0000313" key="2">
    <source>
        <dbReference type="EMBL" id="EDX15284.1"/>
    </source>
</evidence>
<keyword evidence="3" id="KW-1185">Reference proteome</keyword>